<keyword evidence="3" id="KW-1185">Reference proteome</keyword>
<keyword evidence="1" id="KW-0812">Transmembrane</keyword>
<name>A0A9P8QHK5_WICPI</name>
<reference evidence="2" key="1">
    <citation type="journal article" date="2021" name="Open Biol.">
        <title>Shared evolutionary footprints suggest mitochondrial oxidative damage underlies multiple complex I losses in fungi.</title>
        <authorList>
            <person name="Schikora-Tamarit M.A."/>
            <person name="Marcet-Houben M."/>
            <person name="Nosek J."/>
            <person name="Gabaldon T."/>
        </authorList>
    </citation>
    <scope>NUCLEOTIDE SEQUENCE</scope>
    <source>
        <strain evidence="2">CBS2887</strain>
    </source>
</reference>
<organism evidence="2 3">
    <name type="scientific">Wickerhamomyces pijperi</name>
    <name type="common">Yeast</name>
    <name type="synonym">Pichia pijperi</name>
    <dbReference type="NCBI Taxonomy" id="599730"/>
    <lineage>
        <taxon>Eukaryota</taxon>
        <taxon>Fungi</taxon>
        <taxon>Dikarya</taxon>
        <taxon>Ascomycota</taxon>
        <taxon>Saccharomycotina</taxon>
        <taxon>Saccharomycetes</taxon>
        <taxon>Phaffomycetales</taxon>
        <taxon>Wickerhamomycetaceae</taxon>
        <taxon>Wickerhamomyces</taxon>
    </lineage>
</organism>
<feature type="non-terminal residue" evidence="2">
    <location>
        <position position="1"/>
    </location>
</feature>
<reference evidence="2" key="2">
    <citation type="submission" date="2021-01" db="EMBL/GenBank/DDBJ databases">
        <authorList>
            <person name="Schikora-Tamarit M.A."/>
        </authorList>
    </citation>
    <scope>NUCLEOTIDE SEQUENCE</scope>
    <source>
        <strain evidence="2">CBS2887</strain>
    </source>
</reference>
<feature type="transmembrane region" description="Helical" evidence="1">
    <location>
        <begin position="33"/>
        <end position="51"/>
    </location>
</feature>
<dbReference type="EMBL" id="JAEUBG010000100">
    <property type="protein sequence ID" value="KAH3688870.1"/>
    <property type="molecule type" value="Genomic_DNA"/>
</dbReference>
<evidence type="ECO:0000256" key="1">
    <source>
        <dbReference type="SAM" id="Phobius"/>
    </source>
</evidence>
<accession>A0A9P8QHK5</accession>
<dbReference type="AlphaFoldDB" id="A0A9P8QHK5"/>
<sequence>GFPNVTAISQLDKKKRPYLNNQTFIKIGLPSGFISYAIIITLGYGIMTAIFKSSSS</sequence>
<evidence type="ECO:0000313" key="3">
    <source>
        <dbReference type="Proteomes" id="UP000774326"/>
    </source>
</evidence>
<dbReference type="Proteomes" id="UP000774326">
    <property type="component" value="Unassembled WGS sequence"/>
</dbReference>
<protein>
    <submittedName>
        <fullName evidence="2">Uncharacterized protein</fullName>
    </submittedName>
</protein>
<keyword evidence="1" id="KW-0472">Membrane</keyword>
<keyword evidence="1" id="KW-1133">Transmembrane helix</keyword>
<gene>
    <name evidence="2" type="ORF">WICPIJ_000147</name>
</gene>
<comment type="caution">
    <text evidence="2">The sequence shown here is derived from an EMBL/GenBank/DDBJ whole genome shotgun (WGS) entry which is preliminary data.</text>
</comment>
<evidence type="ECO:0000313" key="2">
    <source>
        <dbReference type="EMBL" id="KAH3688870.1"/>
    </source>
</evidence>
<proteinExistence type="predicted"/>